<comment type="caution">
    <text evidence="2">The sequence shown here is derived from an EMBL/GenBank/DDBJ whole genome shotgun (WGS) entry which is preliminary data.</text>
</comment>
<proteinExistence type="predicted"/>
<name>A0A9D5QEL3_UNCW3</name>
<feature type="non-terminal residue" evidence="2">
    <location>
        <position position="157"/>
    </location>
</feature>
<reference evidence="2" key="1">
    <citation type="submission" date="2019-11" db="EMBL/GenBank/DDBJ databases">
        <title>Microbial mats filling the niche in hypersaline microbial mats.</title>
        <authorList>
            <person name="Wong H.L."/>
            <person name="Macleod F.I."/>
            <person name="White R.A. III"/>
            <person name="Burns B.P."/>
        </authorList>
    </citation>
    <scope>NUCLEOTIDE SEQUENCE</scope>
    <source>
        <strain evidence="2">Bin_327</strain>
    </source>
</reference>
<dbReference type="Gene3D" id="2.60.40.10">
    <property type="entry name" value="Immunoglobulins"/>
    <property type="match status" value="1"/>
</dbReference>
<protein>
    <recommendedName>
        <fullName evidence="1">Ig-like domain-containing protein</fullName>
    </recommendedName>
</protein>
<dbReference type="InterPro" id="IPR035986">
    <property type="entry name" value="PKD_dom_sf"/>
</dbReference>
<evidence type="ECO:0000313" key="2">
    <source>
        <dbReference type="EMBL" id="MBD3365145.1"/>
    </source>
</evidence>
<dbReference type="PROSITE" id="PS51257">
    <property type="entry name" value="PROKAR_LIPOPROTEIN"/>
    <property type="match status" value="1"/>
</dbReference>
<dbReference type="AlphaFoldDB" id="A0A9D5QEL3"/>
<dbReference type="InterPro" id="IPR013783">
    <property type="entry name" value="Ig-like_fold"/>
</dbReference>
<dbReference type="InterPro" id="IPR007110">
    <property type="entry name" value="Ig-like_dom"/>
</dbReference>
<dbReference type="Proteomes" id="UP000630660">
    <property type="component" value="Unassembled WGS sequence"/>
</dbReference>
<dbReference type="Pfam" id="PF18911">
    <property type="entry name" value="PKD_4"/>
    <property type="match status" value="1"/>
</dbReference>
<evidence type="ECO:0000259" key="1">
    <source>
        <dbReference type="PROSITE" id="PS50835"/>
    </source>
</evidence>
<dbReference type="PROSITE" id="PS50835">
    <property type="entry name" value="IG_LIKE"/>
    <property type="match status" value="1"/>
</dbReference>
<evidence type="ECO:0000313" key="3">
    <source>
        <dbReference type="Proteomes" id="UP000630660"/>
    </source>
</evidence>
<organism evidence="2 3">
    <name type="scientific">candidate division WOR-3 bacterium</name>
    <dbReference type="NCBI Taxonomy" id="2052148"/>
    <lineage>
        <taxon>Bacteria</taxon>
        <taxon>Bacteria division WOR-3</taxon>
    </lineage>
</organism>
<feature type="domain" description="Ig-like" evidence="1">
    <location>
        <begin position="27"/>
        <end position="110"/>
    </location>
</feature>
<dbReference type="SUPFAM" id="SSF49299">
    <property type="entry name" value="PKD domain"/>
    <property type="match status" value="1"/>
</dbReference>
<dbReference type="EMBL" id="WJKJ01000266">
    <property type="protein sequence ID" value="MBD3365145.1"/>
    <property type="molecule type" value="Genomic_DNA"/>
</dbReference>
<sequence length="157" mass="17179">MKKGLILLTATLIIGGVWLTGCTSNEPPVIDSLTADTLVTQGKMVAITCTATDADEDDLIYIWEATGGDFEDPTDESEIVWEAPYEAGSFTITCNVTDDEEEDQVSSSITITVAADYFPRDIGYKWFYLDDFINGLGNDDTLHFDAEIVGVETVDED</sequence>
<accession>A0A9D5QEL3</accession>
<gene>
    <name evidence="2" type="ORF">GF359_08010</name>
</gene>
<dbReference type="InterPro" id="IPR000601">
    <property type="entry name" value="PKD_dom"/>
</dbReference>